<feature type="transmembrane region" description="Helical" evidence="7">
    <location>
        <begin position="258"/>
        <end position="278"/>
    </location>
</feature>
<sequence length="374" mass="40123">MRPPWHRPAAGDRRRRRSQRPGHGPPGRVVRGLPAQAGAAAGLRYRPRPWGPRQPVHGPGPGPPGRGPAGRGGPVKSLPPTLRQRPDLWISGLFLLLWSSGFAIVKVGLQYCSPMMFLWLRYVIVVLVLLPVVLVQRPPLPRGRPLLAMIASGVLMQCVYFAGTYLAIDAGISAGLLALIVSLQPVVIGVASPLLLRTPVAGRQWLGLLLGFFGAAVVILAKSGVERFTALGMGLAWLSLLGLSASVLLEKASTPQPIILSLFSQYLLGMLLVSPLAFTFDTQPIQWNWAFVGSLGYLSFFNSLLAIALLMLLVRRNEAARVSAVFFLVPPCAALVAWLLLGEPMPWLAWGGVILAAMGVRLCSAPAPGKPLLK</sequence>
<feature type="transmembrane region" description="Helical" evidence="7">
    <location>
        <begin position="347"/>
        <end position="364"/>
    </location>
</feature>
<dbReference type="InterPro" id="IPR000620">
    <property type="entry name" value="EamA_dom"/>
</dbReference>
<dbReference type="AlphaFoldDB" id="A0A7X1PUA9"/>
<evidence type="ECO:0000256" key="5">
    <source>
        <dbReference type="ARBA" id="ARBA00023136"/>
    </source>
</evidence>
<protein>
    <submittedName>
        <fullName evidence="9">EamA family transporter</fullName>
    </submittedName>
</protein>
<feature type="transmembrane region" description="Helical" evidence="7">
    <location>
        <begin position="228"/>
        <end position="249"/>
    </location>
</feature>
<evidence type="ECO:0000256" key="6">
    <source>
        <dbReference type="SAM" id="MobiDB-lite"/>
    </source>
</evidence>
<dbReference type="SUPFAM" id="SSF103481">
    <property type="entry name" value="Multidrug resistance efflux transporter EmrE"/>
    <property type="match status" value="2"/>
</dbReference>
<dbReference type="Proteomes" id="UP000486534">
    <property type="component" value="Unassembled WGS sequence"/>
</dbReference>
<dbReference type="GO" id="GO:0016020">
    <property type="term" value="C:membrane"/>
    <property type="evidence" value="ECO:0007669"/>
    <property type="project" value="UniProtKB-SubCell"/>
</dbReference>
<proteinExistence type="inferred from homology"/>
<feature type="transmembrane region" description="Helical" evidence="7">
    <location>
        <begin position="174"/>
        <end position="196"/>
    </location>
</feature>
<gene>
    <name evidence="9" type="ORF">GDH07_26995</name>
</gene>
<feature type="compositionally biased region" description="Low complexity" evidence="6">
    <location>
        <begin position="26"/>
        <end position="42"/>
    </location>
</feature>
<accession>A0A7X1PUA9</accession>
<keyword evidence="5 7" id="KW-0472">Membrane</keyword>
<feature type="region of interest" description="Disordered" evidence="6">
    <location>
        <begin position="1"/>
        <end position="80"/>
    </location>
</feature>
<evidence type="ECO:0000313" key="10">
    <source>
        <dbReference type="Proteomes" id="UP000486534"/>
    </source>
</evidence>
<feature type="transmembrane region" description="Helical" evidence="7">
    <location>
        <begin position="321"/>
        <end position="341"/>
    </location>
</feature>
<feature type="transmembrane region" description="Helical" evidence="7">
    <location>
        <begin position="88"/>
        <end position="109"/>
    </location>
</feature>
<feature type="transmembrane region" description="Helical" evidence="7">
    <location>
        <begin position="146"/>
        <end position="168"/>
    </location>
</feature>
<name>A0A7X1PUA9_9PSED</name>
<evidence type="ECO:0000256" key="7">
    <source>
        <dbReference type="SAM" id="Phobius"/>
    </source>
</evidence>
<organism evidence="9 10">
    <name type="scientific">Pseudomonas piscis</name>
    <dbReference type="NCBI Taxonomy" id="2614538"/>
    <lineage>
        <taxon>Bacteria</taxon>
        <taxon>Pseudomonadati</taxon>
        <taxon>Pseudomonadota</taxon>
        <taxon>Gammaproteobacteria</taxon>
        <taxon>Pseudomonadales</taxon>
        <taxon>Pseudomonadaceae</taxon>
        <taxon>Pseudomonas</taxon>
    </lineage>
</organism>
<feature type="transmembrane region" description="Helical" evidence="7">
    <location>
        <begin position="115"/>
        <end position="134"/>
    </location>
</feature>
<feature type="domain" description="EamA" evidence="8">
    <location>
        <begin position="246"/>
        <end position="362"/>
    </location>
</feature>
<comment type="caution">
    <text evidence="9">The sequence shown here is derived from an EMBL/GenBank/DDBJ whole genome shotgun (WGS) entry which is preliminary data.</text>
</comment>
<evidence type="ECO:0000313" key="9">
    <source>
        <dbReference type="EMBL" id="MQA56973.1"/>
    </source>
</evidence>
<evidence type="ECO:0000256" key="1">
    <source>
        <dbReference type="ARBA" id="ARBA00004141"/>
    </source>
</evidence>
<dbReference type="InterPro" id="IPR037185">
    <property type="entry name" value="EmrE-like"/>
</dbReference>
<feature type="transmembrane region" description="Helical" evidence="7">
    <location>
        <begin position="290"/>
        <end position="314"/>
    </location>
</feature>
<feature type="domain" description="EamA" evidence="8">
    <location>
        <begin position="95"/>
        <end position="219"/>
    </location>
</feature>
<evidence type="ECO:0000256" key="3">
    <source>
        <dbReference type="ARBA" id="ARBA00022692"/>
    </source>
</evidence>
<dbReference type="InterPro" id="IPR050638">
    <property type="entry name" value="AA-Vitamin_Transporters"/>
</dbReference>
<comment type="subcellular location">
    <subcellularLocation>
        <location evidence="1">Membrane</location>
        <topology evidence="1">Multi-pass membrane protein</topology>
    </subcellularLocation>
</comment>
<keyword evidence="4 7" id="KW-1133">Transmembrane helix</keyword>
<evidence type="ECO:0000256" key="4">
    <source>
        <dbReference type="ARBA" id="ARBA00022989"/>
    </source>
</evidence>
<dbReference type="PANTHER" id="PTHR32322:SF2">
    <property type="entry name" value="EAMA DOMAIN-CONTAINING PROTEIN"/>
    <property type="match status" value="1"/>
</dbReference>
<evidence type="ECO:0000259" key="8">
    <source>
        <dbReference type="Pfam" id="PF00892"/>
    </source>
</evidence>
<dbReference type="Pfam" id="PF00892">
    <property type="entry name" value="EamA"/>
    <property type="match status" value="2"/>
</dbReference>
<comment type="similarity">
    <text evidence="2">Belongs to the EamA transporter family.</text>
</comment>
<feature type="transmembrane region" description="Helical" evidence="7">
    <location>
        <begin position="205"/>
        <end position="222"/>
    </location>
</feature>
<keyword evidence="3 7" id="KW-0812">Transmembrane</keyword>
<dbReference type="EMBL" id="WHUV01000005">
    <property type="protein sequence ID" value="MQA56973.1"/>
    <property type="molecule type" value="Genomic_DNA"/>
</dbReference>
<reference evidence="9 10" key="1">
    <citation type="submission" date="2019-10" db="EMBL/GenBank/DDBJ databases">
        <title>Pseudomonas dajingensis sp. nov., isolated from the profound head ulcers of farmed Murray cod (Maccullochella peelii peelii).</title>
        <authorList>
            <person name="Liu Y."/>
        </authorList>
    </citation>
    <scope>NUCLEOTIDE SEQUENCE [LARGE SCALE GENOMIC DNA]</scope>
    <source>
        <strain evidence="9 10">MC042</strain>
    </source>
</reference>
<evidence type="ECO:0000256" key="2">
    <source>
        <dbReference type="ARBA" id="ARBA00007362"/>
    </source>
</evidence>
<dbReference type="PANTHER" id="PTHR32322">
    <property type="entry name" value="INNER MEMBRANE TRANSPORTER"/>
    <property type="match status" value="1"/>
</dbReference>